<feature type="compositionally biased region" description="Low complexity" evidence="2">
    <location>
        <begin position="738"/>
        <end position="750"/>
    </location>
</feature>
<reference evidence="3" key="1">
    <citation type="journal article" date="2020" name="Stud. Mycol.">
        <title>101 Dothideomycetes genomes: a test case for predicting lifestyles and emergence of pathogens.</title>
        <authorList>
            <person name="Haridas S."/>
            <person name="Albert R."/>
            <person name="Binder M."/>
            <person name="Bloem J."/>
            <person name="Labutti K."/>
            <person name="Salamov A."/>
            <person name="Andreopoulos B."/>
            <person name="Baker S."/>
            <person name="Barry K."/>
            <person name="Bills G."/>
            <person name="Bluhm B."/>
            <person name="Cannon C."/>
            <person name="Castanera R."/>
            <person name="Culley D."/>
            <person name="Daum C."/>
            <person name="Ezra D."/>
            <person name="Gonzalez J."/>
            <person name="Henrissat B."/>
            <person name="Kuo A."/>
            <person name="Liang C."/>
            <person name="Lipzen A."/>
            <person name="Lutzoni F."/>
            <person name="Magnuson J."/>
            <person name="Mondo S."/>
            <person name="Nolan M."/>
            <person name="Ohm R."/>
            <person name="Pangilinan J."/>
            <person name="Park H.-J."/>
            <person name="Ramirez L."/>
            <person name="Alfaro M."/>
            <person name="Sun H."/>
            <person name="Tritt A."/>
            <person name="Yoshinaga Y."/>
            <person name="Zwiers L.-H."/>
            <person name="Turgeon B."/>
            <person name="Goodwin S."/>
            <person name="Spatafora J."/>
            <person name="Crous P."/>
            <person name="Grigoriev I."/>
        </authorList>
    </citation>
    <scope>NUCLEOTIDE SEQUENCE</scope>
    <source>
        <strain evidence="3">CBS 113389</strain>
    </source>
</reference>
<name>A0A6A6PQ50_9PEZI</name>
<feature type="region of interest" description="Disordered" evidence="2">
    <location>
        <begin position="121"/>
        <end position="140"/>
    </location>
</feature>
<feature type="compositionally biased region" description="Low complexity" evidence="2">
    <location>
        <begin position="704"/>
        <end position="717"/>
    </location>
</feature>
<dbReference type="PANTHER" id="PTHR34755">
    <property type="entry name" value="SERINE/ARGININE REPETITIVE MATRIX PROTEIN 3-RELATED"/>
    <property type="match status" value="1"/>
</dbReference>
<feature type="region of interest" description="Disordered" evidence="2">
    <location>
        <begin position="1331"/>
        <end position="1396"/>
    </location>
</feature>
<feature type="compositionally biased region" description="Basic residues" evidence="2">
    <location>
        <begin position="1381"/>
        <end position="1390"/>
    </location>
</feature>
<feature type="region of interest" description="Disordered" evidence="2">
    <location>
        <begin position="704"/>
        <end position="757"/>
    </location>
</feature>
<sequence length="1396" mass="155726">MEVADSSSTTSSYASHPHHPSSRSSSPAGSDITEVPSDLSPSSSFRTSGSASVPRTIASDIEHIKTLIARADSVSPDSSSITAQVFRSRSGSTGSIISQQRIFHELDLLKRRVRYERPGIERRVSQMDPETESESEDAIDEREEELEGLRAQLVHERRQNEELLASAEERIDGLMVEKEGLLHEVQAHAEYVEGLQEEIQEVTEDRENQLALAQQEMEELREQMHATEASMALMQRHLADFELRADTAEVLAHRIETEVEQRMAAKDRELLEVQSQLAELEKKLYDSSAQLREKNAELSQATEHAYRMFDESDRGHENELRELREQLEQRIAALRADVEEANEARDVAHKGWADKVARMKTDWAEEIAQLKAEGERRSRALDEGWSSKTADAAQSHQAELSRVQSAHQKQLADLRADSERRAVLLSESSAALLAASAAKSEEGSSAKSEEPGSGDPELRAQLDAARSDVETVRGKLASAQEKNWQQLIQFQDKHKQTIAAHSEELAALRQDHRHMLEDLETQNDALERQVNELKTLHREVLSPGQGDGPAGGNKALSFLEECTRQLQKVHEIEVRGMRNDYDTTLREREAQSVTELKNVQQALQEALEFAKAEGMVALDAAYRDYEEMKRSLEERLVAAEEAAKSLREELDKSPQDHLESLQQEHERAVRMLLRNQKSELSSIEETHQQQLSTLEASLRAQIESEYSNARPPSSSSRESSHADITALKREHKRELSRARAAAQNELQAARTDADEELEDRLREQAEAHRRQLDDLHQSLNVELTHLHVKLEEASLQRDDQLKEVEMRHRNALEAAEQTSRALQARLDAEAMGRAEAERSLAGFKKSRFEEDRGVESRHSMRKSIVLLEAERDSLARMLAGSPSLSHLEEEEETSPDNTLESLGLEDEEDVTKLKQRLLTAEQERRAAQDLAEQRLVEMTRQTEFLTKELEDVMAQRNAAQAAASRGSTDISVQTEPVSLLGPEALREPKSDPAVSHAHRDALQQQQALEISGEIVERRKSFEKYLMLAQEELSSLGSTTNGNETFFAEKTRQHASGVQAAKEKLAVTYRRKFRALKAERERMERAVGAKSAADFSREHEYLFASYGIDDPESAGGVGDSSTTLFQDLAPKLQLAVRAAEQKLVGEYQRRLTKRRSQIAIKHAEKFRALTEEFHRKTAELVGGREGWEGHAAAAVAAASHDPEEADVASKRVSVVDRNALAKALEAAAAAHTKPKRPISLSAPGSSTSIPRAFPFAGRRDTLTPAAAPEVPLRSPRREFFDLMSTATTPTSKTQTSYLDTSSGRSSAEPPTTYTYIPTGSTTMLAAVSRLSEPRVESRSSIRSGVSALSASGSAETGENEESASSRPSISQRSHSSQSFSRPRPRTTKHSTRSMFGL</sequence>
<dbReference type="Proteomes" id="UP000799767">
    <property type="component" value="Unassembled WGS sequence"/>
</dbReference>
<proteinExistence type="predicted"/>
<feature type="compositionally biased region" description="Basic and acidic residues" evidence="2">
    <location>
        <begin position="439"/>
        <end position="458"/>
    </location>
</feature>
<protein>
    <submittedName>
        <fullName evidence="3">Uncharacterized protein</fullName>
    </submittedName>
</protein>
<keyword evidence="4" id="KW-1185">Reference proteome</keyword>
<evidence type="ECO:0000256" key="2">
    <source>
        <dbReference type="SAM" id="MobiDB-lite"/>
    </source>
</evidence>
<accession>A0A6A6PQ50</accession>
<feature type="region of interest" description="Disordered" evidence="2">
    <location>
        <begin position="373"/>
        <end position="404"/>
    </location>
</feature>
<evidence type="ECO:0000256" key="1">
    <source>
        <dbReference type="SAM" id="Coils"/>
    </source>
</evidence>
<gene>
    <name evidence="3" type="ORF">BDY17DRAFT_326053</name>
</gene>
<evidence type="ECO:0000313" key="4">
    <source>
        <dbReference type="Proteomes" id="UP000799767"/>
    </source>
</evidence>
<dbReference type="EMBL" id="MU001638">
    <property type="protein sequence ID" value="KAF2481357.1"/>
    <property type="molecule type" value="Genomic_DNA"/>
</dbReference>
<feature type="coiled-coil region" evidence="1">
    <location>
        <begin position="910"/>
        <end position="955"/>
    </location>
</feature>
<feature type="coiled-coil region" evidence="1">
    <location>
        <begin position="263"/>
        <end position="373"/>
    </location>
</feature>
<dbReference type="InterPro" id="IPR052109">
    <property type="entry name" value="SRRM_Domain-Containing"/>
</dbReference>
<feature type="compositionally biased region" description="Acidic residues" evidence="2">
    <location>
        <begin position="129"/>
        <end position="140"/>
    </location>
</feature>
<feature type="coiled-coil region" evidence="1">
    <location>
        <begin position="462"/>
        <end position="539"/>
    </location>
</feature>
<feature type="compositionally biased region" description="Low complexity" evidence="2">
    <location>
        <begin position="1361"/>
        <end position="1380"/>
    </location>
</feature>
<feature type="region of interest" description="Disordered" evidence="2">
    <location>
        <begin position="436"/>
        <end position="458"/>
    </location>
</feature>
<feature type="coiled-coil region" evidence="1">
    <location>
        <begin position="593"/>
        <end position="649"/>
    </location>
</feature>
<keyword evidence="1" id="KW-0175">Coiled coil</keyword>
<organism evidence="3 4">
    <name type="scientific">Neohortaea acidophila</name>
    <dbReference type="NCBI Taxonomy" id="245834"/>
    <lineage>
        <taxon>Eukaryota</taxon>
        <taxon>Fungi</taxon>
        <taxon>Dikarya</taxon>
        <taxon>Ascomycota</taxon>
        <taxon>Pezizomycotina</taxon>
        <taxon>Dothideomycetes</taxon>
        <taxon>Dothideomycetidae</taxon>
        <taxon>Mycosphaerellales</taxon>
        <taxon>Teratosphaeriaceae</taxon>
        <taxon>Neohortaea</taxon>
    </lineage>
</organism>
<feature type="compositionally biased region" description="Basic and acidic residues" evidence="2">
    <location>
        <begin position="718"/>
        <end position="737"/>
    </location>
</feature>
<evidence type="ECO:0000313" key="3">
    <source>
        <dbReference type="EMBL" id="KAF2481357.1"/>
    </source>
</evidence>
<feature type="compositionally biased region" description="Low complexity" evidence="2">
    <location>
        <begin position="1342"/>
        <end position="1353"/>
    </location>
</feature>
<feature type="compositionally biased region" description="Polar residues" evidence="2">
    <location>
        <begin position="39"/>
        <end position="53"/>
    </location>
</feature>
<feature type="compositionally biased region" description="Low complexity" evidence="2">
    <location>
        <begin position="1"/>
        <end position="15"/>
    </location>
</feature>
<dbReference type="GeneID" id="54478449"/>
<dbReference type="PANTHER" id="PTHR34755:SF4">
    <property type="entry name" value="F-BOX DOMAIN-CONTAINING PROTEIN"/>
    <property type="match status" value="1"/>
</dbReference>
<feature type="compositionally biased region" description="Low complexity" evidence="2">
    <location>
        <begin position="1283"/>
        <end position="1295"/>
    </location>
</feature>
<feature type="region of interest" description="Disordered" evidence="2">
    <location>
        <begin position="1"/>
        <end position="55"/>
    </location>
</feature>
<dbReference type="OrthoDB" id="2289094at2759"/>
<feature type="compositionally biased region" description="Basic and acidic residues" evidence="2">
    <location>
        <begin position="373"/>
        <end position="382"/>
    </location>
</feature>
<feature type="region of interest" description="Disordered" evidence="2">
    <location>
        <begin position="882"/>
        <end position="908"/>
    </location>
</feature>
<feature type="region of interest" description="Disordered" evidence="2">
    <location>
        <begin position="1282"/>
        <end position="1316"/>
    </location>
</feature>
<dbReference type="RefSeq" id="XP_033587927.1">
    <property type="nucleotide sequence ID" value="XM_033737447.1"/>
</dbReference>
<feature type="compositionally biased region" description="Polar residues" evidence="2">
    <location>
        <begin position="386"/>
        <end position="404"/>
    </location>
</feature>